<sequence length="43" mass="4892">MAVETKVNTYLNYINCQWVASSSGNIGGEKPRRNFSQLLKLFL</sequence>
<dbReference type="Proteomes" id="UP001368328">
    <property type="component" value="Chromosome"/>
</dbReference>
<gene>
    <name evidence="1" type="ORF">WCV66_08840</name>
</gene>
<accession>A0ABZ2MYU4</accession>
<protein>
    <submittedName>
        <fullName evidence="1">Uncharacterized protein</fullName>
    </submittedName>
</protein>
<evidence type="ECO:0000313" key="1">
    <source>
        <dbReference type="EMBL" id="WXB90285.1"/>
    </source>
</evidence>
<proteinExistence type="predicted"/>
<reference evidence="1 2" key="1">
    <citation type="submission" date="2024-02" db="EMBL/GenBank/DDBJ databases">
        <title>Seven novel Bacillus-like species.</title>
        <authorList>
            <person name="Liu G."/>
        </authorList>
    </citation>
    <scope>NUCLEOTIDE SEQUENCE [LARGE SCALE GENOMIC DNA]</scope>
    <source>
        <strain evidence="1 2">FJAT-53654</strain>
    </source>
</reference>
<dbReference type="RefSeq" id="WP_338788687.1">
    <property type="nucleotide sequence ID" value="NZ_CP147403.1"/>
</dbReference>
<organism evidence="1 2">
    <name type="scientific">Metabacillus rhizosphaerae</name>
    <dbReference type="NCBI Taxonomy" id="3117747"/>
    <lineage>
        <taxon>Bacteria</taxon>
        <taxon>Bacillati</taxon>
        <taxon>Bacillota</taxon>
        <taxon>Bacilli</taxon>
        <taxon>Bacillales</taxon>
        <taxon>Bacillaceae</taxon>
        <taxon>Metabacillus</taxon>
    </lineage>
</organism>
<evidence type="ECO:0000313" key="2">
    <source>
        <dbReference type="Proteomes" id="UP001368328"/>
    </source>
</evidence>
<dbReference type="EMBL" id="CP147403">
    <property type="protein sequence ID" value="WXB90285.1"/>
    <property type="molecule type" value="Genomic_DNA"/>
</dbReference>
<keyword evidence="2" id="KW-1185">Reference proteome</keyword>
<name>A0ABZ2MYU4_9BACI</name>